<dbReference type="KEGG" id="svp:Pan189_22910"/>
<gene>
    <name evidence="1" type="ORF">Pan189_22910</name>
</gene>
<dbReference type="AlphaFoldDB" id="A0A517R213"/>
<sequence>MQVYSDDRVRFEYPADWQIEVTNTDDGKVVTAQSETTAFWSLALFPRRPDVKRVMMSALEAYEDDYDELDVYDADAENPRSKKCEVEFVCRELIAAARLHAFASPAGTALVLFQFADVERDDVEPLLEQISESVAFIDDGSSLIFGDA</sequence>
<organism evidence="1 2">
    <name type="scientific">Stratiformator vulcanicus</name>
    <dbReference type="NCBI Taxonomy" id="2527980"/>
    <lineage>
        <taxon>Bacteria</taxon>
        <taxon>Pseudomonadati</taxon>
        <taxon>Planctomycetota</taxon>
        <taxon>Planctomycetia</taxon>
        <taxon>Planctomycetales</taxon>
        <taxon>Planctomycetaceae</taxon>
        <taxon>Stratiformator</taxon>
    </lineage>
</organism>
<dbReference type="EMBL" id="CP036268">
    <property type="protein sequence ID" value="QDT37908.1"/>
    <property type="molecule type" value="Genomic_DNA"/>
</dbReference>
<dbReference type="OrthoDB" id="213056at2"/>
<reference evidence="1 2" key="1">
    <citation type="submission" date="2019-02" db="EMBL/GenBank/DDBJ databases">
        <title>Deep-cultivation of Planctomycetes and their phenomic and genomic characterization uncovers novel biology.</title>
        <authorList>
            <person name="Wiegand S."/>
            <person name="Jogler M."/>
            <person name="Boedeker C."/>
            <person name="Pinto D."/>
            <person name="Vollmers J."/>
            <person name="Rivas-Marin E."/>
            <person name="Kohn T."/>
            <person name="Peeters S.H."/>
            <person name="Heuer A."/>
            <person name="Rast P."/>
            <person name="Oberbeckmann S."/>
            <person name="Bunk B."/>
            <person name="Jeske O."/>
            <person name="Meyerdierks A."/>
            <person name="Storesund J.E."/>
            <person name="Kallscheuer N."/>
            <person name="Luecker S."/>
            <person name="Lage O.M."/>
            <person name="Pohl T."/>
            <person name="Merkel B.J."/>
            <person name="Hornburger P."/>
            <person name="Mueller R.-W."/>
            <person name="Bruemmer F."/>
            <person name="Labrenz M."/>
            <person name="Spormann A.M."/>
            <person name="Op den Camp H."/>
            <person name="Overmann J."/>
            <person name="Amann R."/>
            <person name="Jetten M.S.M."/>
            <person name="Mascher T."/>
            <person name="Medema M.H."/>
            <person name="Devos D.P."/>
            <person name="Kaster A.-K."/>
            <person name="Ovreas L."/>
            <person name="Rohde M."/>
            <person name="Galperin M.Y."/>
            <person name="Jogler C."/>
        </authorList>
    </citation>
    <scope>NUCLEOTIDE SEQUENCE [LARGE SCALE GENOMIC DNA]</scope>
    <source>
        <strain evidence="1 2">Pan189</strain>
    </source>
</reference>
<evidence type="ECO:0000313" key="1">
    <source>
        <dbReference type="EMBL" id="QDT37908.1"/>
    </source>
</evidence>
<keyword evidence="2" id="KW-1185">Reference proteome</keyword>
<name>A0A517R213_9PLAN</name>
<evidence type="ECO:0000313" key="2">
    <source>
        <dbReference type="Proteomes" id="UP000317318"/>
    </source>
</evidence>
<dbReference type="Proteomes" id="UP000317318">
    <property type="component" value="Chromosome"/>
</dbReference>
<accession>A0A517R213</accession>
<protein>
    <submittedName>
        <fullName evidence="1">Uncharacterized protein</fullName>
    </submittedName>
</protein>
<dbReference type="RefSeq" id="WP_145363986.1">
    <property type="nucleotide sequence ID" value="NZ_CP036268.1"/>
</dbReference>
<proteinExistence type="predicted"/>